<keyword evidence="1" id="KW-1133">Transmembrane helix</keyword>
<keyword evidence="1" id="KW-0812">Transmembrane</keyword>
<proteinExistence type="predicted"/>
<comment type="caution">
    <text evidence="2">The sequence shown here is derived from an EMBL/GenBank/DDBJ whole genome shotgun (WGS) entry which is preliminary data.</text>
</comment>
<reference evidence="2 3" key="1">
    <citation type="submission" date="2023-06" db="EMBL/GenBank/DDBJ databases">
        <title>Pelomonas sp. APW6 16S ribosomal RNA gene genome sequencing and assembly.</title>
        <authorList>
            <person name="Woo H."/>
        </authorList>
    </citation>
    <scope>NUCLEOTIDE SEQUENCE [LARGE SCALE GENOMIC DNA]</scope>
    <source>
        <strain evidence="2 3">APW6</strain>
    </source>
</reference>
<feature type="transmembrane region" description="Helical" evidence="1">
    <location>
        <begin position="12"/>
        <end position="37"/>
    </location>
</feature>
<evidence type="ECO:0008006" key="4">
    <source>
        <dbReference type="Google" id="ProtNLM"/>
    </source>
</evidence>
<evidence type="ECO:0000313" key="2">
    <source>
        <dbReference type="EMBL" id="MDL5031173.1"/>
    </source>
</evidence>
<protein>
    <recommendedName>
        <fullName evidence="4">DUF2214 domain-containing protein</fullName>
    </recommendedName>
</protein>
<feature type="transmembrane region" description="Helical" evidence="1">
    <location>
        <begin position="161"/>
        <end position="179"/>
    </location>
</feature>
<organism evidence="2 3">
    <name type="scientific">Roseateles subflavus</name>
    <dbReference type="NCBI Taxonomy" id="3053353"/>
    <lineage>
        <taxon>Bacteria</taxon>
        <taxon>Pseudomonadati</taxon>
        <taxon>Pseudomonadota</taxon>
        <taxon>Betaproteobacteria</taxon>
        <taxon>Burkholderiales</taxon>
        <taxon>Sphaerotilaceae</taxon>
        <taxon>Roseateles</taxon>
    </lineage>
</organism>
<feature type="transmembrane region" description="Helical" evidence="1">
    <location>
        <begin position="129"/>
        <end position="155"/>
    </location>
</feature>
<name>A0ABT7LE86_9BURK</name>
<keyword evidence="1" id="KW-0472">Membrane</keyword>
<feature type="transmembrane region" description="Helical" evidence="1">
    <location>
        <begin position="86"/>
        <end position="108"/>
    </location>
</feature>
<feature type="transmembrane region" description="Helical" evidence="1">
    <location>
        <begin position="58"/>
        <end position="80"/>
    </location>
</feature>
<evidence type="ECO:0000313" key="3">
    <source>
        <dbReference type="Proteomes" id="UP001238603"/>
    </source>
</evidence>
<gene>
    <name evidence="2" type="ORF">QRD43_04565</name>
</gene>
<dbReference type="EMBL" id="JASVDS010000001">
    <property type="protein sequence ID" value="MDL5031173.1"/>
    <property type="molecule type" value="Genomic_DNA"/>
</dbReference>
<dbReference type="Proteomes" id="UP001238603">
    <property type="component" value="Unassembled WGS sequence"/>
</dbReference>
<sequence length="214" mass="22815">MQLPDWDALLRLVALYAHVLACFAAAAGIVMGDLAVFMRRRIDHEQLREGTVWVSRALLALWITGLVIIGIDTGFAPAVIASKGKLLAKIAVVVVLTLNGFALHRWALPRLLAPAGDADYARQAAKVPSLLGAVSACSWLFAAFLGLAKVLAAVMGVGGFLELYALGLVLAMAVAWVWARPRLARQLREPSPASAAMALDALHSESRLEGLWGT</sequence>
<dbReference type="RefSeq" id="WP_285981286.1">
    <property type="nucleotide sequence ID" value="NZ_JASVDS010000001.1"/>
</dbReference>
<accession>A0ABT7LE86</accession>
<keyword evidence="3" id="KW-1185">Reference proteome</keyword>
<evidence type="ECO:0000256" key="1">
    <source>
        <dbReference type="SAM" id="Phobius"/>
    </source>
</evidence>